<feature type="transmembrane region" description="Helical" evidence="1">
    <location>
        <begin position="12"/>
        <end position="31"/>
    </location>
</feature>
<evidence type="ECO:0000313" key="3">
    <source>
        <dbReference type="Proteomes" id="UP001320148"/>
    </source>
</evidence>
<evidence type="ECO:0000313" key="2">
    <source>
        <dbReference type="EMBL" id="BCS98710.1"/>
    </source>
</evidence>
<protein>
    <submittedName>
        <fullName evidence="2">Uncharacterized protein</fullName>
    </submittedName>
</protein>
<organism evidence="2 3">
    <name type="scientific">Desulfoluna limicola</name>
    <dbReference type="NCBI Taxonomy" id="2810562"/>
    <lineage>
        <taxon>Bacteria</taxon>
        <taxon>Pseudomonadati</taxon>
        <taxon>Thermodesulfobacteriota</taxon>
        <taxon>Desulfobacteria</taxon>
        <taxon>Desulfobacterales</taxon>
        <taxon>Desulfolunaceae</taxon>
        <taxon>Desulfoluna</taxon>
    </lineage>
</organism>
<gene>
    <name evidence="2" type="ORF">DSLASN_43420</name>
</gene>
<feature type="transmembrane region" description="Helical" evidence="1">
    <location>
        <begin position="37"/>
        <end position="55"/>
    </location>
</feature>
<keyword evidence="1" id="KW-0472">Membrane</keyword>
<dbReference type="EMBL" id="AP024488">
    <property type="protein sequence ID" value="BCS98710.1"/>
    <property type="molecule type" value="Genomic_DNA"/>
</dbReference>
<name>A0ABM7PNR5_9BACT</name>
<dbReference type="Proteomes" id="UP001320148">
    <property type="component" value="Chromosome"/>
</dbReference>
<evidence type="ECO:0000256" key="1">
    <source>
        <dbReference type="SAM" id="Phobius"/>
    </source>
</evidence>
<keyword evidence="1" id="KW-1133">Transmembrane helix</keyword>
<reference evidence="2 3" key="1">
    <citation type="submission" date="2021-02" db="EMBL/GenBank/DDBJ databases">
        <title>Complete genome of Desulfoluna sp. strain ASN36.</title>
        <authorList>
            <person name="Takahashi A."/>
            <person name="Kojima H."/>
            <person name="Fukui M."/>
        </authorList>
    </citation>
    <scope>NUCLEOTIDE SEQUENCE [LARGE SCALE GENOMIC DNA]</scope>
    <source>
        <strain evidence="2 3">ASN36</strain>
    </source>
</reference>
<accession>A0ABM7PNR5</accession>
<keyword evidence="3" id="KW-1185">Reference proteome</keyword>
<sequence length="89" mass="10195">MKHRSRTVRWLQFWGVMAGAFVIPSSGYVFFGKPVRGLLMLCWAFALGYITFQLTTPETPWMGRLSGGFTVWTLSLLETRTLAIRYFAP</sequence>
<proteinExistence type="predicted"/>
<dbReference type="RefSeq" id="WP_236890089.1">
    <property type="nucleotide sequence ID" value="NZ_AP024488.1"/>
</dbReference>
<keyword evidence="1" id="KW-0812">Transmembrane</keyword>